<dbReference type="OrthoDB" id="5386330at2759"/>
<evidence type="ECO:0000256" key="1">
    <source>
        <dbReference type="ARBA" id="ARBA00023242"/>
    </source>
</evidence>
<dbReference type="GO" id="GO:0001228">
    <property type="term" value="F:DNA-binding transcription activator activity, RNA polymerase II-specific"/>
    <property type="evidence" value="ECO:0007669"/>
    <property type="project" value="TreeGrafter"/>
</dbReference>
<organism evidence="4 5">
    <name type="scientific">Lachnellula suecica</name>
    <dbReference type="NCBI Taxonomy" id="602035"/>
    <lineage>
        <taxon>Eukaryota</taxon>
        <taxon>Fungi</taxon>
        <taxon>Dikarya</taxon>
        <taxon>Ascomycota</taxon>
        <taxon>Pezizomycotina</taxon>
        <taxon>Leotiomycetes</taxon>
        <taxon>Helotiales</taxon>
        <taxon>Lachnaceae</taxon>
        <taxon>Lachnellula</taxon>
    </lineage>
</organism>
<dbReference type="InterPro" id="IPR001138">
    <property type="entry name" value="Zn2Cys6_DnaBD"/>
</dbReference>
<gene>
    <name evidence="4" type="primary">ECM22_0</name>
    <name evidence="4" type="ORF">LSUE1_G000364</name>
</gene>
<comment type="caution">
    <text evidence="4">The sequence shown here is derived from an EMBL/GenBank/DDBJ whole genome shotgun (WGS) entry which is preliminary data.</text>
</comment>
<feature type="compositionally biased region" description="Polar residues" evidence="2">
    <location>
        <begin position="84"/>
        <end position="105"/>
    </location>
</feature>
<name>A0A8T9CRG3_9HELO</name>
<dbReference type="Gene3D" id="4.10.240.10">
    <property type="entry name" value="Zn(2)-C6 fungal-type DNA-binding domain"/>
    <property type="match status" value="1"/>
</dbReference>
<dbReference type="EMBL" id="QGMK01000021">
    <property type="protein sequence ID" value="TVY85223.1"/>
    <property type="molecule type" value="Genomic_DNA"/>
</dbReference>
<sequence>MTKEPRAVKPRRPHHKTRMGCLQCKQRKVKCDERKPTCTKCETYGTECSFLQTQPIKRGAFAVQTPPEPTISSSSPTPAKSTSIQDSSRMTPTLSEVGRTPSSSFLQPHEGFTMLDLEVLHNWMSGGADAFMDHRSNEVHVFTNPMVEEALKHPFLMHQILAMSALHLAHIHPHKSAIYLHASGNHAATALALYQPEISNLNADNCHACFAFSSNIFLYAWATQDINKPSTIFFPPAKLTNSEGGDIQWIKLYRGSIALLGASFPSIREGPLRRQFDPWLGLNESREDPVEDDIGSQLDNLGSALILGITTLREKEVLFKAAGTVRRAFSMLAFNHDIAPLAIVFAWFSWVSEAFYEMLERKVPEALLVAMHFCVALKSMERVFWIEGKAENLLKTMLDVMENGWERWTRWPIERVFGPEWLKEYADESTNIG</sequence>
<feature type="domain" description="Zn(2)-C6 fungal-type" evidence="3">
    <location>
        <begin position="20"/>
        <end position="50"/>
    </location>
</feature>
<dbReference type="AlphaFoldDB" id="A0A8T9CRG3"/>
<accession>A0A8T9CRG3</accession>
<dbReference type="PROSITE" id="PS50048">
    <property type="entry name" value="ZN2_CY6_FUNGAL_2"/>
    <property type="match status" value="1"/>
</dbReference>
<feature type="compositionally biased region" description="Low complexity" evidence="2">
    <location>
        <begin position="70"/>
        <end position="83"/>
    </location>
</feature>
<evidence type="ECO:0000256" key="2">
    <source>
        <dbReference type="SAM" id="MobiDB-lite"/>
    </source>
</evidence>
<dbReference type="CDD" id="cd00067">
    <property type="entry name" value="GAL4"/>
    <property type="match status" value="1"/>
</dbReference>
<dbReference type="InterPro" id="IPR053157">
    <property type="entry name" value="Sterol_Uptake_Regulator"/>
</dbReference>
<evidence type="ECO:0000313" key="5">
    <source>
        <dbReference type="Proteomes" id="UP000469558"/>
    </source>
</evidence>
<dbReference type="PANTHER" id="PTHR47784">
    <property type="entry name" value="STEROL UPTAKE CONTROL PROTEIN 2"/>
    <property type="match status" value="1"/>
</dbReference>
<keyword evidence="1" id="KW-0539">Nucleus</keyword>
<dbReference type="PROSITE" id="PS00463">
    <property type="entry name" value="ZN2_CY6_FUNGAL_1"/>
    <property type="match status" value="1"/>
</dbReference>
<dbReference type="InterPro" id="IPR036864">
    <property type="entry name" value="Zn2-C6_fun-type_DNA-bd_sf"/>
</dbReference>
<protein>
    <submittedName>
        <fullName evidence="4">Sterol regulatory element-binding protein ECM22</fullName>
    </submittedName>
</protein>
<evidence type="ECO:0000313" key="4">
    <source>
        <dbReference type="EMBL" id="TVY85223.1"/>
    </source>
</evidence>
<feature type="region of interest" description="Disordered" evidence="2">
    <location>
        <begin position="64"/>
        <end position="105"/>
    </location>
</feature>
<reference evidence="4 5" key="1">
    <citation type="submission" date="2018-05" db="EMBL/GenBank/DDBJ databases">
        <title>Genome sequencing and assembly of the regulated plant pathogen Lachnellula willkommii and related sister species for the development of diagnostic species identification markers.</title>
        <authorList>
            <person name="Giroux E."/>
            <person name="Bilodeau G."/>
        </authorList>
    </citation>
    <scope>NUCLEOTIDE SEQUENCE [LARGE SCALE GENOMIC DNA]</scope>
    <source>
        <strain evidence="4 5">CBS 268.59</strain>
    </source>
</reference>
<dbReference type="SMART" id="SM00066">
    <property type="entry name" value="GAL4"/>
    <property type="match status" value="1"/>
</dbReference>
<dbReference type="SUPFAM" id="SSF57701">
    <property type="entry name" value="Zn2/Cys6 DNA-binding domain"/>
    <property type="match status" value="1"/>
</dbReference>
<evidence type="ECO:0000259" key="3">
    <source>
        <dbReference type="PROSITE" id="PS50048"/>
    </source>
</evidence>
<keyword evidence="5" id="KW-1185">Reference proteome</keyword>
<dbReference type="Proteomes" id="UP000469558">
    <property type="component" value="Unassembled WGS sequence"/>
</dbReference>
<proteinExistence type="predicted"/>
<dbReference type="Pfam" id="PF00172">
    <property type="entry name" value="Zn_clus"/>
    <property type="match status" value="1"/>
</dbReference>
<dbReference type="PANTHER" id="PTHR47784:SF4">
    <property type="entry name" value="ZN(II)2CYS6 TRANSCRIPTION FACTOR (EUROFUNG)"/>
    <property type="match status" value="1"/>
</dbReference>
<dbReference type="GO" id="GO:0008270">
    <property type="term" value="F:zinc ion binding"/>
    <property type="evidence" value="ECO:0007669"/>
    <property type="project" value="InterPro"/>
</dbReference>